<comment type="caution">
    <text evidence="2">The sequence shown here is derived from an EMBL/GenBank/DDBJ whole genome shotgun (WGS) entry which is preliminary data.</text>
</comment>
<accession>A0ABW1J5J7</accession>
<proteinExistence type="predicted"/>
<evidence type="ECO:0000259" key="1">
    <source>
        <dbReference type="PROSITE" id="PS50801"/>
    </source>
</evidence>
<sequence>MSDVSVDIEPSPDAIRIAVSGEIDLANAAIVEHQLLDAITNQVTAVSVDFSNLSYIDSAGLRVLFALGARLDTLQIAFELVVPPGSLARRAIELSGVAAVAALRPGTV</sequence>
<gene>
    <name evidence="2" type="ORF">ACFQE5_18155</name>
</gene>
<dbReference type="InterPro" id="IPR036513">
    <property type="entry name" value="STAS_dom_sf"/>
</dbReference>
<evidence type="ECO:0000313" key="2">
    <source>
        <dbReference type="EMBL" id="MFC5996131.1"/>
    </source>
</evidence>
<dbReference type="InterPro" id="IPR002645">
    <property type="entry name" value="STAS_dom"/>
</dbReference>
<dbReference type="PANTHER" id="PTHR33495">
    <property type="entry name" value="ANTI-SIGMA FACTOR ANTAGONIST TM_1081-RELATED-RELATED"/>
    <property type="match status" value="1"/>
</dbReference>
<evidence type="ECO:0000313" key="3">
    <source>
        <dbReference type="Proteomes" id="UP001596302"/>
    </source>
</evidence>
<protein>
    <submittedName>
        <fullName evidence="2">STAS domain-containing protein</fullName>
    </submittedName>
</protein>
<dbReference type="PANTHER" id="PTHR33495:SF13">
    <property type="entry name" value="ANTI-SIGMA-F FACTOR ANTAGONIST RSFB"/>
    <property type="match status" value="1"/>
</dbReference>
<reference evidence="3" key="1">
    <citation type="journal article" date="2019" name="Int. J. Syst. Evol. Microbiol.">
        <title>The Global Catalogue of Microorganisms (GCM) 10K type strain sequencing project: providing services to taxonomists for standard genome sequencing and annotation.</title>
        <authorList>
            <consortium name="The Broad Institute Genomics Platform"/>
            <consortium name="The Broad Institute Genome Sequencing Center for Infectious Disease"/>
            <person name="Wu L."/>
            <person name="Ma J."/>
        </authorList>
    </citation>
    <scope>NUCLEOTIDE SEQUENCE [LARGE SCALE GENOMIC DNA]</scope>
    <source>
        <strain evidence="3">CCM 8391</strain>
    </source>
</reference>
<dbReference type="CDD" id="cd07043">
    <property type="entry name" value="STAS_anti-anti-sigma_factors"/>
    <property type="match status" value="1"/>
</dbReference>
<dbReference type="Pfam" id="PF01740">
    <property type="entry name" value="STAS"/>
    <property type="match status" value="1"/>
</dbReference>
<dbReference type="RefSeq" id="WP_379586619.1">
    <property type="nucleotide sequence ID" value="NZ_JBHSQW010000035.1"/>
</dbReference>
<keyword evidence="3" id="KW-1185">Reference proteome</keyword>
<dbReference type="Gene3D" id="3.30.750.24">
    <property type="entry name" value="STAS domain"/>
    <property type="match status" value="1"/>
</dbReference>
<dbReference type="EMBL" id="JBHSQW010000035">
    <property type="protein sequence ID" value="MFC5996131.1"/>
    <property type="molecule type" value="Genomic_DNA"/>
</dbReference>
<dbReference type="SUPFAM" id="SSF52091">
    <property type="entry name" value="SpoIIaa-like"/>
    <property type="match status" value="1"/>
</dbReference>
<dbReference type="Proteomes" id="UP001596302">
    <property type="component" value="Unassembled WGS sequence"/>
</dbReference>
<organism evidence="2 3">
    <name type="scientific">Pseudonocardia hispaniensis</name>
    <dbReference type="NCBI Taxonomy" id="904933"/>
    <lineage>
        <taxon>Bacteria</taxon>
        <taxon>Bacillati</taxon>
        <taxon>Actinomycetota</taxon>
        <taxon>Actinomycetes</taxon>
        <taxon>Pseudonocardiales</taxon>
        <taxon>Pseudonocardiaceae</taxon>
        <taxon>Pseudonocardia</taxon>
    </lineage>
</organism>
<feature type="domain" description="STAS" evidence="1">
    <location>
        <begin position="4"/>
        <end position="108"/>
    </location>
</feature>
<name>A0ABW1J5J7_9PSEU</name>
<dbReference type="PROSITE" id="PS50801">
    <property type="entry name" value="STAS"/>
    <property type="match status" value="1"/>
</dbReference>